<feature type="non-terminal residue" evidence="3">
    <location>
        <position position="216"/>
    </location>
</feature>
<evidence type="ECO:0000256" key="2">
    <source>
        <dbReference type="SAM" id="MobiDB-lite"/>
    </source>
</evidence>
<feature type="region of interest" description="Disordered" evidence="2">
    <location>
        <begin position="1"/>
        <end position="54"/>
    </location>
</feature>
<dbReference type="Proteomes" id="UP000271125">
    <property type="component" value="Unassembled WGS sequence"/>
</dbReference>
<keyword evidence="1" id="KW-0175">Coiled coil</keyword>
<gene>
    <name evidence="3" type="ORF">DRP43_00745</name>
</gene>
<reference evidence="3 4" key="1">
    <citation type="submission" date="2018-06" db="EMBL/GenBank/DDBJ databases">
        <title>Extensive metabolic versatility and redundancy in microbially diverse, dynamic hydrothermal sediments.</title>
        <authorList>
            <person name="Dombrowski N."/>
            <person name="Teske A."/>
            <person name="Baker B.J."/>
        </authorList>
    </citation>
    <scope>NUCLEOTIDE SEQUENCE [LARGE SCALE GENOMIC DNA]</scope>
    <source>
        <strain evidence="3">B10_G13</strain>
    </source>
</reference>
<protein>
    <submittedName>
        <fullName evidence="3">Uncharacterized protein</fullName>
    </submittedName>
</protein>
<proteinExistence type="predicted"/>
<name>A0A660SNY3_UNCT6</name>
<dbReference type="EMBL" id="QNBD01000019">
    <property type="protein sequence ID" value="RKX72459.1"/>
    <property type="molecule type" value="Genomic_DNA"/>
</dbReference>
<sequence length="216" mass="24510">MPLDLSAFGVKKEEELSSKPKKEGLDLSAFGVQELEKKEAPTPEKKPKSLGEFLREKGYRNQGWIDLEKQGKMTPELKKMEEAGFGPPLAENLLEKPPTQPVGFFETLKYVPSAIKEKKEILKFPISSISETFIPTLLTDTLSKKFGLDKMYRKVTEKAQNAVLSLRRKAGIPTPSKEDIEKMREQAYKDIEKEQKSLIEMKEKNPTARAINHFVG</sequence>
<accession>A0A660SNY3</accession>
<evidence type="ECO:0000256" key="1">
    <source>
        <dbReference type="SAM" id="Coils"/>
    </source>
</evidence>
<comment type="caution">
    <text evidence="3">The sequence shown here is derived from an EMBL/GenBank/DDBJ whole genome shotgun (WGS) entry which is preliminary data.</text>
</comment>
<dbReference type="AlphaFoldDB" id="A0A660SNY3"/>
<organism evidence="3 4">
    <name type="scientific">candidate division TA06 bacterium</name>
    <dbReference type="NCBI Taxonomy" id="2250710"/>
    <lineage>
        <taxon>Bacteria</taxon>
        <taxon>Bacteria division TA06</taxon>
    </lineage>
</organism>
<evidence type="ECO:0000313" key="3">
    <source>
        <dbReference type="EMBL" id="RKX72459.1"/>
    </source>
</evidence>
<evidence type="ECO:0000313" key="4">
    <source>
        <dbReference type="Proteomes" id="UP000271125"/>
    </source>
</evidence>
<feature type="coiled-coil region" evidence="1">
    <location>
        <begin position="177"/>
        <end position="204"/>
    </location>
</feature>
<feature type="compositionally biased region" description="Basic and acidic residues" evidence="2">
    <location>
        <begin position="34"/>
        <end position="54"/>
    </location>
</feature>
<feature type="compositionally biased region" description="Basic and acidic residues" evidence="2">
    <location>
        <begin position="10"/>
        <end position="25"/>
    </location>
</feature>